<sequence>MPDYKYNEQVDIENIKKLRTMLSELPAFFKDFFRGIEPRTQSRTQIAYAYDIKIFLQFLLEENPSIKKSYTDLTDIPISVLESLTVTDIEEYMEYLKYRDTDGKKISNKENAIKRKISTLKSVFKYFYRTEKLSENIMERVQLPKLHSKEIIRLDIDEVAMMIDEAENGEGLSDRQRAYHGKTKVRDVALLSLLLGTGIRVSECVGLDISDVDFKNNGILIHRKGGKDVTIYFSDEVKEALQNYYDERVLILEESGHEGAFFLSIQNKRLSVRSVENLVKKYAKIISPLKKITPHKLRSTYGTNLYKETGDIYLVADVLGHSDVNTTKKHYAAIEDDRRRSARNVVKLREK</sequence>
<dbReference type="GO" id="GO:0051301">
    <property type="term" value="P:cell division"/>
    <property type="evidence" value="ECO:0007669"/>
    <property type="project" value="UniProtKB-KW"/>
</dbReference>
<dbReference type="Proteomes" id="UP000272490">
    <property type="component" value="Unassembled WGS sequence"/>
</dbReference>
<evidence type="ECO:0000313" key="13">
    <source>
        <dbReference type="Proteomes" id="UP000272490"/>
    </source>
</evidence>
<dbReference type="PANTHER" id="PTHR30349:SF77">
    <property type="entry name" value="TYROSINE RECOMBINASE XERC"/>
    <property type="match status" value="1"/>
</dbReference>
<dbReference type="PROSITE" id="PS51898">
    <property type="entry name" value="TYR_RECOMBINASE"/>
    <property type="match status" value="1"/>
</dbReference>
<evidence type="ECO:0000256" key="7">
    <source>
        <dbReference type="ARBA" id="ARBA00023172"/>
    </source>
</evidence>
<dbReference type="GO" id="GO:0015074">
    <property type="term" value="P:DNA integration"/>
    <property type="evidence" value="ECO:0007669"/>
    <property type="project" value="UniProtKB-KW"/>
</dbReference>
<keyword evidence="6 9" id="KW-0238">DNA-binding</keyword>
<keyword evidence="5" id="KW-0229">DNA integration</keyword>
<dbReference type="Gene3D" id="1.10.150.130">
    <property type="match status" value="1"/>
</dbReference>
<dbReference type="InterPro" id="IPR010998">
    <property type="entry name" value="Integrase_recombinase_N"/>
</dbReference>
<evidence type="ECO:0000259" key="11">
    <source>
        <dbReference type="PROSITE" id="PS51900"/>
    </source>
</evidence>
<dbReference type="GO" id="GO:0006310">
    <property type="term" value="P:DNA recombination"/>
    <property type="evidence" value="ECO:0007669"/>
    <property type="project" value="UniProtKB-KW"/>
</dbReference>
<dbReference type="EMBL" id="RRCO01000009">
    <property type="protein sequence ID" value="RRJ24163.1"/>
    <property type="molecule type" value="Genomic_DNA"/>
</dbReference>
<accession>A0A3P3QUZ5</accession>
<dbReference type="InterPro" id="IPR044068">
    <property type="entry name" value="CB"/>
</dbReference>
<feature type="domain" description="Core-binding (CB)" evidence="11">
    <location>
        <begin position="20"/>
        <end position="128"/>
    </location>
</feature>
<comment type="caution">
    <text evidence="12">The sequence shown here is derived from an EMBL/GenBank/DDBJ whole genome shotgun (WGS) entry which is preliminary data.</text>
</comment>
<dbReference type="AlphaFoldDB" id="A0A3P3QUZ5"/>
<protein>
    <submittedName>
        <fullName evidence="12">Integrase</fullName>
    </submittedName>
</protein>
<reference evidence="12 13" key="1">
    <citation type="submission" date="2018-11" db="EMBL/GenBank/DDBJ databases">
        <title>Genome sequencing of Lachnoanaerobaculum sp. KCOM 2030 (= ChDC B114).</title>
        <authorList>
            <person name="Kook J.-K."/>
            <person name="Park S.-N."/>
            <person name="Lim Y.K."/>
        </authorList>
    </citation>
    <scope>NUCLEOTIDE SEQUENCE [LARGE SCALE GENOMIC DNA]</scope>
    <source>
        <strain evidence="12 13">KCOM 2030</strain>
    </source>
</reference>
<keyword evidence="4" id="KW-0159">Chromosome partition</keyword>
<dbReference type="GO" id="GO:0003677">
    <property type="term" value="F:DNA binding"/>
    <property type="evidence" value="ECO:0007669"/>
    <property type="project" value="UniProtKB-UniRule"/>
</dbReference>
<keyword evidence="2" id="KW-0963">Cytoplasm</keyword>
<evidence type="ECO:0000256" key="3">
    <source>
        <dbReference type="ARBA" id="ARBA00022618"/>
    </source>
</evidence>
<dbReference type="InterPro" id="IPR050090">
    <property type="entry name" value="Tyrosine_recombinase_XerCD"/>
</dbReference>
<keyword evidence="13" id="KW-1185">Reference proteome</keyword>
<dbReference type="SUPFAM" id="SSF56349">
    <property type="entry name" value="DNA breaking-rejoining enzymes"/>
    <property type="match status" value="1"/>
</dbReference>
<keyword evidence="7" id="KW-0233">DNA recombination</keyword>
<evidence type="ECO:0000313" key="12">
    <source>
        <dbReference type="EMBL" id="RRJ24163.1"/>
    </source>
</evidence>
<evidence type="ECO:0000256" key="2">
    <source>
        <dbReference type="ARBA" id="ARBA00022490"/>
    </source>
</evidence>
<evidence type="ECO:0000256" key="4">
    <source>
        <dbReference type="ARBA" id="ARBA00022829"/>
    </source>
</evidence>
<dbReference type="Gene3D" id="1.10.443.10">
    <property type="entry name" value="Intergrase catalytic core"/>
    <property type="match status" value="1"/>
</dbReference>
<evidence type="ECO:0000256" key="1">
    <source>
        <dbReference type="ARBA" id="ARBA00004496"/>
    </source>
</evidence>
<dbReference type="InterPro" id="IPR011010">
    <property type="entry name" value="DNA_brk_join_enz"/>
</dbReference>
<evidence type="ECO:0000256" key="9">
    <source>
        <dbReference type="PROSITE-ProRule" id="PRU01248"/>
    </source>
</evidence>
<dbReference type="GO" id="GO:0007059">
    <property type="term" value="P:chromosome segregation"/>
    <property type="evidence" value="ECO:0007669"/>
    <property type="project" value="UniProtKB-KW"/>
</dbReference>
<comment type="subcellular location">
    <subcellularLocation>
        <location evidence="1">Cytoplasm</location>
    </subcellularLocation>
</comment>
<dbReference type="InterPro" id="IPR002104">
    <property type="entry name" value="Integrase_catalytic"/>
</dbReference>
<name>A0A3P3QUZ5_9FIRM</name>
<evidence type="ECO:0000256" key="5">
    <source>
        <dbReference type="ARBA" id="ARBA00022908"/>
    </source>
</evidence>
<evidence type="ECO:0000256" key="6">
    <source>
        <dbReference type="ARBA" id="ARBA00023125"/>
    </source>
</evidence>
<proteinExistence type="predicted"/>
<keyword evidence="3" id="KW-0132">Cell division</keyword>
<evidence type="ECO:0000259" key="10">
    <source>
        <dbReference type="PROSITE" id="PS51898"/>
    </source>
</evidence>
<feature type="domain" description="Tyr recombinase" evidence="10">
    <location>
        <begin position="149"/>
        <end position="344"/>
    </location>
</feature>
<gene>
    <name evidence="12" type="ORF">EHV10_14140</name>
</gene>
<keyword evidence="8" id="KW-0131">Cell cycle</keyword>
<dbReference type="RefSeq" id="WP_128675205.1">
    <property type="nucleotide sequence ID" value="NZ_RRCO01000009.1"/>
</dbReference>
<evidence type="ECO:0000256" key="8">
    <source>
        <dbReference type="ARBA" id="ARBA00023306"/>
    </source>
</evidence>
<dbReference type="PROSITE" id="PS51900">
    <property type="entry name" value="CB"/>
    <property type="match status" value="1"/>
</dbReference>
<organism evidence="12 13">
    <name type="scientific">Lachnoanaerobaculum gingivalis</name>
    <dbReference type="NCBI Taxonomy" id="2490855"/>
    <lineage>
        <taxon>Bacteria</taxon>
        <taxon>Bacillati</taxon>
        <taxon>Bacillota</taxon>
        <taxon>Clostridia</taxon>
        <taxon>Lachnospirales</taxon>
        <taxon>Lachnospiraceae</taxon>
        <taxon>Lachnoanaerobaculum</taxon>
    </lineage>
</organism>
<dbReference type="GO" id="GO:0005737">
    <property type="term" value="C:cytoplasm"/>
    <property type="evidence" value="ECO:0007669"/>
    <property type="project" value="UniProtKB-SubCell"/>
</dbReference>
<dbReference type="InterPro" id="IPR013762">
    <property type="entry name" value="Integrase-like_cat_sf"/>
</dbReference>
<dbReference type="Pfam" id="PF00589">
    <property type="entry name" value="Phage_integrase"/>
    <property type="match status" value="1"/>
</dbReference>
<dbReference type="OrthoDB" id="283809at2"/>
<dbReference type="PANTHER" id="PTHR30349">
    <property type="entry name" value="PHAGE INTEGRASE-RELATED"/>
    <property type="match status" value="1"/>
</dbReference>